<reference evidence="2" key="1">
    <citation type="submission" date="2017-03" db="EMBL/GenBank/DDBJ databases">
        <title>Phytopthora megakarya and P. palmivora, two closely related causual agents of cacao black pod achieved similar genome size and gene model numbers by different mechanisms.</title>
        <authorList>
            <person name="Ali S."/>
            <person name="Shao J."/>
            <person name="Larry D.J."/>
            <person name="Kronmiller B."/>
            <person name="Shen D."/>
            <person name="Strem M.D."/>
            <person name="Melnick R.L."/>
            <person name="Guiltinan M.J."/>
            <person name="Tyler B.M."/>
            <person name="Meinhardt L.W."/>
            <person name="Bailey B.A."/>
        </authorList>
    </citation>
    <scope>NUCLEOTIDE SEQUENCE [LARGE SCALE GENOMIC DNA]</scope>
    <source>
        <strain evidence="2">zdho120</strain>
    </source>
</reference>
<comment type="caution">
    <text evidence="1">The sequence shown here is derived from an EMBL/GenBank/DDBJ whole genome shotgun (WGS) entry which is preliminary data.</text>
</comment>
<proteinExistence type="predicted"/>
<dbReference type="AlphaFoldDB" id="A0A225W3T8"/>
<accession>A0A225W3T8</accession>
<dbReference type="Proteomes" id="UP000198211">
    <property type="component" value="Unassembled WGS sequence"/>
</dbReference>
<protein>
    <recommendedName>
        <fullName evidence="3">Reverse transcriptase</fullName>
    </recommendedName>
</protein>
<dbReference type="EMBL" id="NBNE01002102">
    <property type="protein sequence ID" value="OWZ11520.1"/>
    <property type="molecule type" value="Genomic_DNA"/>
</dbReference>
<evidence type="ECO:0000313" key="2">
    <source>
        <dbReference type="Proteomes" id="UP000198211"/>
    </source>
</evidence>
<organism evidence="1 2">
    <name type="scientific">Phytophthora megakarya</name>
    <dbReference type="NCBI Taxonomy" id="4795"/>
    <lineage>
        <taxon>Eukaryota</taxon>
        <taxon>Sar</taxon>
        <taxon>Stramenopiles</taxon>
        <taxon>Oomycota</taxon>
        <taxon>Peronosporomycetes</taxon>
        <taxon>Peronosporales</taxon>
        <taxon>Peronosporaceae</taxon>
        <taxon>Phytophthora</taxon>
    </lineage>
</organism>
<gene>
    <name evidence="1" type="ORF">PHMEG_00015447</name>
</gene>
<sequence>MAGTYLVIDDHLLTEWHIAISPFGVVSKPDVRDASAIRLNHDLAFPARKLDNSCTVQESLRILPGKRILLLKGYIQGAFRHLRQHPDDVHWMGARVRQGKAGVVDLSTPFGWTCFPPFYSVFGRAVSSIVGREPPATMRPGHYDMDHFLRMSGSTTTSW</sequence>
<keyword evidence="2" id="KW-1185">Reference proteome</keyword>
<evidence type="ECO:0008006" key="3">
    <source>
        <dbReference type="Google" id="ProtNLM"/>
    </source>
</evidence>
<evidence type="ECO:0000313" key="1">
    <source>
        <dbReference type="EMBL" id="OWZ11520.1"/>
    </source>
</evidence>
<name>A0A225W3T8_9STRA</name>